<dbReference type="InterPro" id="IPR018044">
    <property type="entry name" value="Peptidase_S11"/>
</dbReference>
<accession>A0A841L4W3</accession>
<evidence type="ECO:0000256" key="3">
    <source>
        <dbReference type="ARBA" id="ARBA00022801"/>
    </source>
</evidence>
<evidence type="ECO:0000256" key="1">
    <source>
        <dbReference type="ARBA" id="ARBA00007164"/>
    </source>
</evidence>
<evidence type="ECO:0000256" key="7">
    <source>
        <dbReference type="PIRSR" id="PIRSR618044-1"/>
    </source>
</evidence>
<keyword evidence="2 10" id="KW-0732">Signal</keyword>
<dbReference type="GO" id="GO:0071555">
    <property type="term" value="P:cell wall organization"/>
    <property type="evidence" value="ECO:0007669"/>
    <property type="project" value="UniProtKB-KW"/>
</dbReference>
<keyword evidence="13" id="KW-1185">Reference proteome</keyword>
<dbReference type="GO" id="GO:0009252">
    <property type="term" value="P:peptidoglycan biosynthetic process"/>
    <property type="evidence" value="ECO:0007669"/>
    <property type="project" value="UniProtKB-KW"/>
</dbReference>
<keyword evidence="5" id="KW-0573">Peptidoglycan synthesis</keyword>
<evidence type="ECO:0000259" key="11">
    <source>
        <dbReference type="Pfam" id="PF00768"/>
    </source>
</evidence>
<dbReference type="Pfam" id="PF00768">
    <property type="entry name" value="Peptidase_S11"/>
    <property type="match status" value="1"/>
</dbReference>
<evidence type="ECO:0000256" key="6">
    <source>
        <dbReference type="ARBA" id="ARBA00023316"/>
    </source>
</evidence>
<feature type="active site" description="Proton acceptor" evidence="7">
    <location>
        <position position="62"/>
    </location>
</feature>
<proteinExistence type="inferred from homology"/>
<feature type="domain" description="Peptidase S11 D-alanyl-D-alanine carboxypeptidase A N-terminal" evidence="11">
    <location>
        <begin position="26"/>
        <end position="263"/>
    </location>
</feature>
<feature type="active site" description="Acyl-ester intermediate" evidence="7">
    <location>
        <position position="59"/>
    </location>
</feature>
<name>A0A841L4W3_9FIRM</name>
<evidence type="ECO:0000256" key="2">
    <source>
        <dbReference type="ARBA" id="ARBA00022729"/>
    </source>
</evidence>
<organism evidence="12 13">
    <name type="scientific">Anaerosolibacter carboniphilus</name>
    <dbReference type="NCBI Taxonomy" id="1417629"/>
    <lineage>
        <taxon>Bacteria</taxon>
        <taxon>Bacillati</taxon>
        <taxon>Bacillota</taxon>
        <taxon>Clostridia</taxon>
        <taxon>Peptostreptococcales</taxon>
        <taxon>Thermotaleaceae</taxon>
        <taxon>Anaerosolibacter</taxon>
    </lineage>
</organism>
<dbReference type="PRINTS" id="PR00725">
    <property type="entry name" value="DADACBPTASE1"/>
</dbReference>
<evidence type="ECO:0000256" key="9">
    <source>
        <dbReference type="RuleBase" id="RU004016"/>
    </source>
</evidence>
<gene>
    <name evidence="12" type="ORF">HNQ80_003570</name>
</gene>
<feature type="chain" id="PRO_5038548974" evidence="10">
    <location>
        <begin position="25"/>
        <end position="401"/>
    </location>
</feature>
<evidence type="ECO:0000313" key="12">
    <source>
        <dbReference type="EMBL" id="MBB6217449.1"/>
    </source>
</evidence>
<dbReference type="PANTHER" id="PTHR21581">
    <property type="entry name" value="D-ALANYL-D-ALANINE CARBOXYPEPTIDASE"/>
    <property type="match status" value="1"/>
</dbReference>
<dbReference type="RefSeq" id="WP_184311950.1">
    <property type="nucleotide sequence ID" value="NZ_JACHEN010000024.1"/>
</dbReference>
<dbReference type="GO" id="GO:0008360">
    <property type="term" value="P:regulation of cell shape"/>
    <property type="evidence" value="ECO:0007669"/>
    <property type="project" value="UniProtKB-KW"/>
</dbReference>
<keyword evidence="4" id="KW-0133">Cell shape</keyword>
<feature type="binding site" evidence="8">
    <location>
        <position position="226"/>
    </location>
    <ligand>
        <name>substrate</name>
    </ligand>
</feature>
<dbReference type="Gene3D" id="2.60.410.10">
    <property type="entry name" value="D-Ala-D-Ala carboxypeptidase, C-terminal domain"/>
    <property type="match status" value="1"/>
</dbReference>
<dbReference type="GO" id="GO:0009002">
    <property type="term" value="F:serine-type D-Ala-D-Ala carboxypeptidase activity"/>
    <property type="evidence" value="ECO:0007669"/>
    <property type="project" value="InterPro"/>
</dbReference>
<evidence type="ECO:0000256" key="5">
    <source>
        <dbReference type="ARBA" id="ARBA00022984"/>
    </source>
</evidence>
<feature type="signal peptide" evidence="10">
    <location>
        <begin position="1"/>
        <end position="24"/>
    </location>
</feature>
<protein>
    <submittedName>
        <fullName evidence="12">D-alanyl-D-alanine carboxypeptidase</fullName>
    </submittedName>
</protein>
<keyword evidence="3" id="KW-0378">Hydrolase</keyword>
<dbReference type="InterPro" id="IPR037167">
    <property type="entry name" value="Peptidase_S11_C_sf"/>
</dbReference>
<keyword evidence="6" id="KW-0961">Cell wall biogenesis/degradation</keyword>
<dbReference type="EMBL" id="JACHEN010000024">
    <property type="protein sequence ID" value="MBB6217449.1"/>
    <property type="molecule type" value="Genomic_DNA"/>
</dbReference>
<dbReference type="GO" id="GO:0006508">
    <property type="term" value="P:proteolysis"/>
    <property type="evidence" value="ECO:0007669"/>
    <property type="project" value="InterPro"/>
</dbReference>
<evidence type="ECO:0000256" key="8">
    <source>
        <dbReference type="PIRSR" id="PIRSR618044-2"/>
    </source>
</evidence>
<keyword evidence="12" id="KW-0121">Carboxypeptidase</keyword>
<comment type="similarity">
    <text evidence="1 9">Belongs to the peptidase S11 family.</text>
</comment>
<dbReference type="Proteomes" id="UP000579281">
    <property type="component" value="Unassembled WGS sequence"/>
</dbReference>
<comment type="caution">
    <text evidence="12">The sequence shown here is derived from an EMBL/GenBank/DDBJ whole genome shotgun (WGS) entry which is preliminary data.</text>
</comment>
<evidence type="ECO:0000313" key="13">
    <source>
        <dbReference type="Proteomes" id="UP000579281"/>
    </source>
</evidence>
<feature type="active site" evidence="7">
    <location>
        <position position="119"/>
    </location>
</feature>
<dbReference type="Gene3D" id="3.40.710.10">
    <property type="entry name" value="DD-peptidase/beta-lactamase superfamily"/>
    <property type="match status" value="1"/>
</dbReference>
<reference evidence="12 13" key="1">
    <citation type="submission" date="2020-08" db="EMBL/GenBank/DDBJ databases">
        <title>Genomic Encyclopedia of Type Strains, Phase IV (KMG-IV): sequencing the most valuable type-strain genomes for metagenomic binning, comparative biology and taxonomic classification.</title>
        <authorList>
            <person name="Goeker M."/>
        </authorList>
    </citation>
    <scope>NUCLEOTIDE SEQUENCE [LARGE SCALE GENOMIC DNA]</scope>
    <source>
        <strain evidence="12 13">DSM 103526</strain>
    </source>
</reference>
<keyword evidence="12" id="KW-0645">Protease</keyword>
<dbReference type="PANTHER" id="PTHR21581:SF6">
    <property type="entry name" value="TRAFFICKING PROTEIN PARTICLE COMPLEX SUBUNIT 12"/>
    <property type="match status" value="1"/>
</dbReference>
<dbReference type="InterPro" id="IPR001967">
    <property type="entry name" value="Peptidase_S11_N"/>
</dbReference>
<dbReference type="InterPro" id="IPR012338">
    <property type="entry name" value="Beta-lactam/transpept-like"/>
</dbReference>
<evidence type="ECO:0000256" key="4">
    <source>
        <dbReference type="ARBA" id="ARBA00022960"/>
    </source>
</evidence>
<evidence type="ECO:0000256" key="10">
    <source>
        <dbReference type="SAM" id="SignalP"/>
    </source>
</evidence>
<dbReference type="AlphaFoldDB" id="A0A841L4W3"/>
<dbReference type="SUPFAM" id="SSF56601">
    <property type="entry name" value="beta-lactamase/transpeptidase-like"/>
    <property type="match status" value="1"/>
</dbReference>
<sequence length="401" mass="44437">MKGLKRIGCLTLIFSILSASVGYGVEPGEIQSKAAILIEVETGQVLYSKNSDDQLPLASITKLMTYLLAMEAVDSGQVSLEDKVKISPRAANERGSSYSLKAGEEIPLRELIEVMLIISANDAAFAIAEHVGGTAEDFVAKMNERAMELGMTATHFLNPNGMPMAEGTNVSSAQDIMILSRHLIEDYGDRILLVTDKGFYENQERKFFKENTNKLLKQIPEIDGLKTGYTQEAGYCLSSTMVSKAKGEDEEDFRLIVVTFGAATEAERNTDVQKLLTYGHENYGKQRVIKAGERIAEAYQWGMKELPIQLLAKENMVVFGPGEGLIKNTEVRMMPNYSFFIRDGKKLGELHITLYDDRIVAVDLVAEEDMITLPIGMIIGKGWHNMITYISQFFGWGVSEG</sequence>